<sequence>MGSRSLAPLLAIQFALFLFGALAWLAFTRDLYANAILCVLVAAALAGGLSQRLLYGRPLAVRTEPAGQTYAADLSRRRLQLLLDQTPSPLLLRGDVDQIIAVNRAARRLFDTPYALSPQARRTLADNLLPGDPISPIRWRDAVYAVNRAELVENGEATDLLALTDISADVRAAEAMALRDLLRVLNHELMNALTPVASMSRSALDLLREGGEENANTAIKALERVVARTTGLQDFINAYRAMTRLPPPTRAVVALPIWFDVACESFQAQWADKGVVLERAPPPDVEVRLDEDQMWLAVGNLMNNAAQAALERPAPRVRLTADSVEGRLALTVEDSGPGIASDQIDKIFLPFYTTKRSGSGVGLSLSRQIIQAHGGALSALPPAPGDLPGAKFRLMIEAGN</sequence>
<dbReference type="InterPro" id="IPR004358">
    <property type="entry name" value="Sig_transdc_His_kin-like_C"/>
</dbReference>
<keyword evidence="3" id="KW-0808">Transferase</keyword>
<evidence type="ECO:0000256" key="3">
    <source>
        <dbReference type="ARBA" id="ARBA00022679"/>
    </source>
</evidence>
<evidence type="ECO:0000256" key="5">
    <source>
        <dbReference type="ARBA" id="ARBA00022777"/>
    </source>
</evidence>
<evidence type="ECO:0000256" key="4">
    <source>
        <dbReference type="ARBA" id="ARBA00022741"/>
    </source>
</evidence>
<evidence type="ECO:0000256" key="6">
    <source>
        <dbReference type="ARBA" id="ARBA00022840"/>
    </source>
</evidence>
<dbReference type="GO" id="GO:0016301">
    <property type="term" value="F:kinase activity"/>
    <property type="evidence" value="ECO:0007669"/>
    <property type="project" value="UniProtKB-KW"/>
</dbReference>
<keyword evidence="7" id="KW-1133">Transmembrane helix</keyword>
<dbReference type="InterPro" id="IPR050980">
    <property type="entry name" value="2C_sensor_his_kinase"/>
</dbReference>
<dbReference type="Pfam" id="PF02518">
    <property type="entry name" value="HATPase_c"/>
    <property type="match status" value="1"/>
</dbReference>
<keyword evidence="7" id="KW-0812">Transmembrane</keyword>
<dbReference type="PRINTS" id="PR00344">
    <property type="entry name" value="BCTRLSENSOR"/>
</dbReference>
<evidence type="ECO:0000313" key="10">
    <source>
        <dbReference type="Proteomes" id="UP001057520"/>
    </source>
</evidence>
<keyword evidence="10" id="KW-1185">Reference proteome</keyword>
<dbReference type="InterPro" id="IPR036890">
    <property type="entry name" value="HATPase_C_sf"/>
</dbReference>
<dbReference type="Gene3D" id="3.30.565.10">
    <property type="entry name" value="Histidine kinase-like ATPase, C-terminal domain"/>
    <property type="match status" value="1"/>
</dbReference>
<comment type="catalytic activity">
    <reaction evidence="1">
        <text>ATP + protein L-histidine = ADP + protein N-phospho-L-histidine.</text>
        <dbReference type="EC" id="2.7.13.3"/>
    </reaction>
</comment>
<dbReference type="InterPro" id="IPR000014">
    <property type="entry name" value="PAS"/>
</dbReference>
<protein>
    <recommendedName>
        <fullName evidence="2">histidine kinase</fullName>
        <ecNumber evidence="2">2.7.13.3</ecNumber>
    </recommendedName>
</protein>
<accession>A0ABY4ZMP3</accession>
<dbReference type="EMBL" id="CP096040">
    <property type="protein sequence ID" value="USQ93950.1"/>
    <property type="molecule type" value="Genomic_DNA"/>
</dbReference>
<organism evidence="9 10">
    <name type="scientific">Caulobacter segnis</name>
    <dbReference type="NCBI Taxonomy" id="88688"/>
    <lineage>
        <taxon>Bacteria</taxon>
        <taxon>Pseudomonadati</taxon>
        <taxon>Pseudomonadota</taxon>
        <taxon>Alphaproteobacteria</taxon>
        <taxon>Caulobacterales</taxon>
        <taxon>Caulobacteraceae</taxon>
        <taxon>Caulobacter</taxon>
    </lineage>
</organism>
<dbReference type="PANTHER" id="PTHR44936">
    <property type="entry name" value="SENSOR PROTEIN CREC"/>
    <property type="match status" value="1"/>
</dbReference>
<dbReference type="InterPro" id="IPR003594">
    <property type="entry name" value="HATPase_dom"/>
</dbReference>
<evidence type="ECO:0000313" key="9">
    <source>
        <dbReference type="EMBL" id="USQ93950.1"/>
    </source>
</evidence>
<dbReference type="Proteomes" id="UP001057520">
    <property type="component" value="Chromosome"/>
</dbReference>
<gene>
    <name evidence="9" type="ORF">MZV50_15140</name>
</gene>
<dbReference type="PANTHER" id="PTHR44936:SF10">
    <property type="entry name" value="SENSOR PROTEIN RSTB"/>
    <property type="match status" value="1"/>
</dbReference>
<dbReference type="SMART" id="SM00387">
    <property type="entry name" value="HATPase_c"/>
    <property type="match status" value="1"/>
</dbReference>
<dbReference type="EC" id="2.7.13.3" evidence="2"/>
<feature type="transmembrane region" description="Helical" evidence="7">
    <location>
        <begin position="31"/>
        <end position="49"/>
    </location>
</feature>
<feature type="domain" description="Histidine kinase" evidence="8">
    <location>
        <begin position="184"/>
        <end position="400"/>
    </location>
</feature>
<keyword evidence="6" id="KW-0067">ATP-binding</keyword>
<name>A0ABY4ZMP3_9CAUL</name>
<dbReference type="InterPro" id="IPR005467">
    <property type="entry name" value="His_kinase_dom"/>
</dbReference>
<keyword evidence="4" id="KW-0547">Nucleotide-binding</keyword>
<proteinExistence type="predicted"/>
<reference evidence="9 10" key="1">
    <citation type="submission" date="2022-04" db="EMBL/GenBank/DDBJ databases">
        <title>Genome sequence of soybean root-associated Caulobacter segnis RL271.</title>
        <authorList>
            <person name="Longley R."/>
            <person name="Bonito G."/>
            <person name="Trigodet F."/>
            <person name="Crosson S."/>
            <person name="Fiebig A."/>
        </authorList>
    </citation>
    <scope>NUCLEOTIDE SEQUENCE [LARGE SCALE GENOMIC DNA]</scope>
    <source>
        <strain evidence="9 10">RL271</strain>
    </source>
</reference>
<keyword evidence="7" id="KW-0472">Membrane</keyword>
<evidence type="ECO:0000256" key="2">
    <source>
        <dbReference type="ARBA" id="ARBA00012438"/>
    </source>
</evidence>
<feature type="transmembrane region" description="Helical" evidence="7">
    <location>
        <begin position="7"/>
        <end position="25"/>
    </location>
</feature>
<evidence type="ECO:0000259" key="8">
    <source>
        <dbReference type="PROSITE" id="PS50109"/>
    </source>
</evidence>
<keyword evidence="5 9" id="KW-0418">Kinase</keyword>
<evidence type="ECO:0000256" key="1">
    <source>
        <dbReference type="ARBA" id="ARBA00000085"/>
    </source>
</evidence>
<dbReference type="Pfam" id="PF13188">
    <property type="entry name" value="PAS_8"/>
    <property type="match status" value="1"/>
</dbReference>
<evidence type="ECO:0000256" key="7">
    <source>
        <dbReference type="SAM" id="Phobius"/>
    </source>
</evidence>
<dbReference type="SUPFAM" id="SSF55874">
    <property type="entry name" value="ATPase domain of HSP90 chaperone/DNA topoisomerase II/histidine kinase"/>
    <property type="match status" value="1"/>
</dbReference>
<dbReference type="PROSITE" id="PS50109">
    <property type="entry name" value="HIS_KIN"/>
    <property type="match status" value="1"/>
</dbReference>